<name>A0A3D9S6V0_9BACL</name>
<feature type="domain" description="Fibronectin type-III" evidence="2">
    <location>
        <begin position="127"/>
        <end position="215"/>
    </location>
</feature>
<dbReference type="SMART" id="SM00060">
    <property type="entry name" value="FN3"/>
    <property type="match status" value="1"/>
</dbReference>
<sequence>MDPYPADAQHLEWSGNLVFRNGDNTQPTPRGFTNPKPVADFTNSQLVRVGEPVTFVSKSTDNGSIASYLWDFGAGLPSSSSKPTYVYDKAGIYRVMLVVWDNEGRSNVKEKLILVSPGLPDTKKPTVPSNLSSSSQTDETIDLTWSPVSDNVGVVSYDVYEDGQLACSTAPGETSFTLTGLTAATTYSITLRARDAAENTSADSRNDGASGFASANGTFGFDDCSCNGHERESDLDGVHR</sequence>
<proteinExistence type="predicted"/>
<dbReference type="AlphaFoldDB" id="A0A3D9S6V0"/>
<evidence type="ECO:0000313" key="4">
    <source>
        <dbReference type="Proteomes" id="UP000256304"/>
    </source>
</evidence>
<dbReference type="InterPro" id="IPR003961">
    <property type="entry name" value="FN3_dom"/>
</dbReference>
<reference evidence="3 4" key="1">
    <citation type="submission" date="2018-08" db="EMBL/GenBank/DDBJ databases">
        <title>Genomic Encyclopedia of Type Strains, Phase III (KMG-III): the genomes of soil and plant-associated and newly described type strains.</title>
        <authorList>
            <person name="Whitman W."/>
        </authorList>
    </citation>
    <scope>NUCLEOTIDE SEQUENCE [LARGE SCALE GENOMIC DNA]</scope>
    <source>
        <strain evidence="3 4">CGMCC 1.10966</strain>
    </source>
</reference>
<dbReference type="SUPFAM" id="SSF49299">
    <property type="entry name" value="PKD domain"/>
    <property type="match status" value="1"/>
</dbReference>
<accession>A0A3D9S6V0</accession>
<dbReference type="PROSITE" id="PS50093">
    <property type="entry name" value="PKD"/>
    <property type="match status" value="1"/>
</dbReference>
<dbReference type="InterPro" id="IPR013783">
    <property type="entry name" value="Ig-like_fold"/>
</dbReference>
<dbReference type="Pfam" id="PF00041">
    <property type="entry name" value="fn3"/>
    <property type="match status" value="1"/>
</dbReference>
<dbReference type="InterPro" id="IPR000601">
    <property type="entry name" value="PKD_dom"/>
</dbReference>
<keyword evidence="4" id="KW-1185">Reference proteome</keyword>
<protein>
    <submittedName>
        <fullName evidence="3">Fibronectin type III domain protein</fullName>
    </submittedName>
</protein>
<comment type="caution">
    <text evidence="3">The sequence shown here is derived from an EMBL/GenBank/DDBJ whole genome shotgun (WGS) entry which is preliminary data.</text>
</comment>
<dbReference type="InterPro" id="IPR035986">
    <property type="entry name" value="PKD_dom_sf"/>
</dbReference>
<dbReference type="SMART" id="SM00089">
    <property type="entry name" value="PKD"/>
    <property type="match status" value="1"/>
</dbReference>
<feature type="domain" description="PKD" evidence="1">
    <location>
        <begin position="36"/>
        <end position="115"/>
    </location>
</feature>
<dbReference type="PROSITE" id="PS50853">
    <property type="entry name" value="FN3"/>
    <property type="match status" value="1"/>
</dbReference>
<dbReference type="OrthoDB" id="197688at2"/>
<organism evidence="3 4">
    <name type="scientific">Paenibacillus taihuensis</name>
    <dbReference type="NCBI Taxonomy" id="1156355"/>
    <lineage>
        <taxon>Bacteria</taxon>
        <taxon>Bacillati</taxon>
        <taxon>Bacillota</taxon>
        <taxon>Bacilli</taxon>
        <taxon>Bacillales</taxon>
        <taxon>Paenibacillaceae</taxon>
        <taxon>Paenibacillus</taxon>
    </lineage>
</organism>
<evidence type="ECO:0000259" key="2">
    <source>
        <dbReference type="PROSITE" id="PS50853"/>
    </source>
</evidence>
<dbReference type="EMBL" id="QTTN01000007">
    <property type="protein sequence ID" value="REE88907.1"/>
    <property type="molecule type" value="Genomic_DNA"/>
</dbReference>
<dbReference type="SUPFAM" id="SSF49265">
    <property type="entry name" value="Fibronectin type III"/>
    <property type="match status" value="1"/>
</dbReference>
<evidence type="ECO:0000259" key="1">
    <source>
        <dbReference type="PROSITE" id="PS50093"/>
    </source>
</evidence>
<dbReference type="CDD" id="cd00146">
    <property type="entry name" value="PKD"/>
    <property type="match status" value="1"/>
</dbReference>
<gene>
    <name evidence="3" type="ORF">A8990_1073</name>
</gene>
<evidence type="ECO:0000313" key="3">
    <source>
        <dbReference type="EMBL" id="REE88907.1"/>
    </source>
</evidence>
<dbReference type="Proteomes" id="UP000256304">
    <property type="component" value="Unassembled WGS sequence"/>
</dbReference>
<dbReference type="RefSeq" id="WP_116188426.1">
    <property type="nucleotide sequence ID" value="NZ_QTTN01000007.1"/>
</dbReference>
<dbReference type="Gene3D" id="2.60.40.10">
    <property type="entry name" value="Immunoglobulins"/>
    <property type="match status" value="2"/>
</dbReference>
<dbReference type="Pfam" id="PF18911">
    <property type="entry name" value="PKD_4"/>
    <property type="match status" value="1"/>
</dbReference>
<dbReference type="InterPro" id="IPR022409">
    <property type="entry name" value="PKD/Chitinase_dom"/>
</dbReference>
<dbReference type="InterPro" id="IPR036116">
    <property type="entry name" value="FN3_sf"/>
</dbReference>
<dbReference type="CDD" id="cd00063">
    <property type="entry name" value="FN3"/>
    <property type="match status" value="1"/>
</dbReference>